<organism evidence="1 2">
    <name type="scientific">Vagococcus zengguangii</name>
    <dbReference type="NCBI Taxonomy" id="2571750"/>
    <lineage>
        <taxon>Bacteria</taxon>
        <taxon>Bacillati</taxon>
        <taxon>Bacillota</taxon>
        <taxon>Bacilli</taxon>
        <taxon>Lactobacillales</taxon>
        <taxon>Enterococcaceae</taxon>
        <taxon>Vagococcus</taxon>
    </lineage>
</organism>
<dbReference type="RefSeq" id="WP_136953889.1">
    <property type="nucleotide sequence ID" value="NZ_CP039712.1"/>
</dbReference>
<evidence type="ECO:0000313" key="1">
    <source>
        <dbReference type="EMBL" id="QCI87067.1"/>
    </source>
</evidence>
<dbReference type="AlphaFoldDB" id="A0A4D7CXE7"/>
<reference evidence="1 2" key="1">
    <citation type="submission" date="2019-04" db="EMBL/GenBank/DDBJ databases">
        <title>Vagococcus sp. nov., isolated from faeces of yaks (Bos grunniens).</title>
        <authorList>
            <person name="Ge Y."/>
        </authorList>
    </citation>
    <scope>NUCLEOTIDE SEQUENCE [LARGE SCALE GENOMIC DNA]</scope>
    <source>
        <strain evidence="1 2">MN-17</strain>
    </source>
</reference>
<sequence>MMMKNGLALISLGCLLFMFSVNPKTLKYDFLLMATAVSLIVLGAVLAYKGNKNAKKAEVKQHENR</sequence>
<evidence type="ECO:0000313" key="2">
    <source>
        <dbReference type="Proteomes" id="UP000298615"/>
    </source>
</evidence>
<keyword evidence="2" id="KW-1185">Reference proteome</keyword>
<dbReference type="OrthoDB" id="2938668at2"/>
<dbReference type="EMBL" id="CP039712">
    <property type="protein sequence ID" value="QCI87067.1"/>
    <property type="molecule type" value="Genomic_DNA"/>
</dbReference>
<accession>A0A4D7CXE7</accession>
<gene>
    <name evidence="1" type="ORF">FA707_08850</name>
</gene>
<dbReference type="Proteomes" id="UP000298615">
    <property type="component" value="Chromosome"/>
</dbReference>
<proteinExistence type="predicted"/>
<name>A0A4D7CXE7_9ENTE</name>
<protein>
    <submittedName>
        <fullName evidence="1">DUF3188 domain-containing protein</fullName>
    </submittedName>
</protein>
<dbReference type="KEGG" id="vao:FA707_08850"/>